<feature type="domain" description="FMR1-interacting protein 1 conserved" evidence="2">
    <location>
        <begin position="161"/>
        <end position="211"/>
    </location>
</feature>
<dbReference type="InterPro" id="IPR019496">
    <property type="entry name" value="NUFIP1_cons_dom"/>
</dbReference>
<dbReference type="GO" id="GO:0000492">
    <property type="term" value="P:box C/D snoRNP assembly"/>
    <property type="evidence" value="ECO:0007669"/>
    <property type="project" value="TreeGrafter"/>
</dbReference>
<feature type="compositionally biased region" description="Basic and acidic residues" evidence="1">
    <location>
        <begin position="194"/>
        <end position="218"/>
    </location>
</feature>
<evidence type="ECO:0000259" key="2">
    <source>
        <dbReference type="Pfam" id="PF10453"/>
    </source>
</evidence>
<evidence type="ECO:0000256" key="1">
    <source>
        <dbReference type="SAM" id="MobiDB-lite"/>
    </source>
</evidence>
<dbReference type="STRING" id="1314776.A0A166J818"/>
<dbReference type="GO" id="GO:0003723">
    <property type="term" value="F:RNA binding"/>
    <property type="evidence" value="ECO:0007669"/>
    <property type="project" value="InterPro"/>
</dbReference>
<feature type="compositionally biased region" description="Polar residues" evidence="1">
    <location>
        <begin position="93"/>
        <end position="107"/>
    </location>
</feature>
<reference evidence="3 4" key="1">
    <citation type="journal article" date="2016" name="Mol. Biol. Evol.">
        <title>Comparative Genomics of Early-Diverging Mushroom-Forming Fungi Provides Insights into the Origins of Lignocellulose Decay Capabilities.</title>
        <authorList>
            <person name="Nagy L.G."/>
            <person name="Riley R."/>
            <person name="Tritt A."/>
            <person name="Adam C."/>
            <person name="Daum C."/>
            <person name="Floudas D."/>
            <person name="Sun H."/>
            <person name="Yadav J.S."/>
            <person name="Pangilinan J."/>
            <person name="Larsson K.H."/>
            <person name="Matsuura K."/>
            <person name="Barry K."/>
            <person name="Labutti K."/>
            <person name="Kuo R."/>
            <person name="Ohm R.A."/>
            <person name="Bhattacharya S.S."/>
            <person name="Shirouzu T."/>
            <person name="Yoshinaga Y."/>
            <person name="Martin F.M."/>
            <person name="Grigoriev I.V."/>
            <person name="Hibbett D.S."/>
        </authorList>
    </citation>
    <scope>NUCLEOTIDE SEQUENCE [LARGE SCALE GENOMIC DNA]</scope>
    <source>
        <strain evidence="3 4">HHB10207 ss-3</strain>
    </source>
</reference>
<dbReference type="AlphaFoldDB" id="A0A166J818"/>
<sequence length="414" mass="45960">MSNNNGPYSQYPMGSRIAHVLQSSLLNPYQNPSPNPVSAHYAQAYQARNAPGHQAALSYTPEGYAISSTYRPSSYDPYARPPPIHNAAPGPSKPNQFNNAPSSQSHWKTPGNVRCAQAGCSFTASAKSVEIHMMDRHLIYPPGWDKRKQKRDWDADPGLIGKPITVFGTNILLNTPEAVDEWIAERKKRWPSKTRVEGKETTKKEALERGEIQMEELRRHGKRRRLDDAQDGGSKHSLGHIGQGRQRGRGRGRGRGSDIQRLQRKPAVLDETTATPSTPIQRVTSQQTQPRAEDTDSSDEEAPEEISSKPLPVQGVTTPDNLPAHTEEPSAPDVVRETKPPPRKVGPHIKSQRNMFSERDSLLRNLLLPEIRHSVSTLSQAIHFLVENDFLEGVELKPGDAESQPIQVIDNAPL</sequence>
<dbReference type="GO" id="GO:0005634">
    <property type="term" value="C:nucleus"/>
    <property type="evidence" value="ECO:0007669"/>
    <property type="project" value="TreeGrafter"/>
</dbReference>
<dbReference type="PANTHER" id="PTHR13309:SF0">
    <property type="entry name" value="FMR1-INTERACTING PROTEIN NUFIP1"/>
    <property type="match status" value="1"/>
</dbReference>
<evidence type="ECO:0000313" key="4">
    <source>
        <dbReference type="Proteomes" id="UP000076798"/>
    </source>
</evidence>
<accession>A0A166J818</accession>
<dbReference type="PANTHER" id="PTHR13309">
    <property type="entry name" value="NUCLEAR FRAGILE X MENTAL RETARDATION PROTEIN INTERACTING PROTEIN 1"/>
    <property type="match status" value="1"/>
</dbReference>
<dbReference type="OrthoDB" id="273070at2759"/>
<gene>
    <name evidence="3" type="ORF">SISSUDRAFT_1056816</name>
</gene>
<organism evidence="3 4">
    <name type="scientific">Sistotremastrum suecicum HHB10207 ss-3</name>
    <dbReference type="NCBI Taxonomy" id="1314776"/>
    <lineage>
        <taxon>Eukaryota</taxon>
        <taxon>Fungi</taxon>
        <taxon>Dikarya</taxon>
        <taxon>Basidiomycota</taxon>
        <taxon>Agaricomycotina</taxon>
        <taxon>Agaricomycetes</taxon>
        <taxon>Sistotremastrales</taxon>
        <taxon>Sistotremastraceae</taxon>
        <taxon>Sistotremastrum</taxon>
    </lineage>
</organism>
<feature type="compositionally biased region" description="Acidic residues" evidence="1">
    <location>
        <begin position="295"/>
        <end position="304"/>
    </location>
</feature>
<dbReference type="Pfam" id="PF10453">
    <property type="entry name" value="NUFIP1"/>
    <property type="match status" value="1"/>
</dbReference>
<proteinExistence type="predicted"/>
<dbReference type="InterPro" id="IPR039136">
    <property type="entry name" value="NUFIP1-like"/>
</dbReference>
<keyword evidence="4" id="KW-1185">Reference proteome</keyword>
<feature type="region of interest" description="Disordered" evidence="1">
    <location>
        <begin position="75"/>
        <end position="110"/>
    </location>
</feature>
<evidence type="ECO:0000313" key="3">
    <source>
        <dbReference type="EMBL" id="KZT44468.1"/>
    </source>
</evidence>
<name>A0A166J818_9AGAM</name>
<dbReference type="EMBL" id="KV428004">
    <property type="protein sequence ID" value="KZT44468.1"/>
    <property type="molecule type" value="Genomic_DNA"/>
</dbReference>
<protein>
    <recommendedName>
        <fullName evidence="2">FMR1-interacting protein 1 conserved domain-containing protein</fullName>
    </recommendedName>
</protein>
<dbReference type="Proteomes" id="UP000076798">
    <property type="component" value="Unassembled WGS sequence"/>
</dbReference>
<feature type="compositionally biased region" description="Polar residues" evidence="1">
    <location>
        <begin position="272"/>
        <end position="290"/>
    </location>
</feature>
<feature type="region of interest" description="Disordered" evidence="1">
    <location>
        <begin position="190"/>
        <end position="349"/>
    </location>
</feature>